<dbReference type="GeneID" id="63027300"/>
<protein>
    <submittedName>
        <fullName evidence="1">Uncharacterized protein</fullName>
    </submittedName>
</protein>
<organism evidence="1 2">
    <name type="scientific">Gordonia Phage Zitch</name>
    <dbReference type="NCBI Taxonomy" id="2743909"/>
    <lineage>
        <taxon>Viruses</taxon>
        <taxon>Duplodnaviria</taxon>
        <taxon>Heunggongvirae</taxon>
        <taxon>Uroviricota</taxon>
        <taxon>Caudoviricetes</taxon>
        <taxon>Stackebrandtviridae</taxon>
        <taxon>Schenleyvirinae</taxon>
        <taxon>Zitchvirus</taxon>
        <taxon>Zitchvirus zitch</taxon>
    </lineage>
</organism>
<keyword evidence="2" id="KW-1185">Reference proteome</keyword>
<dbReference type="RefSeq" id="YP_010002749.1">
    <property type="nucleotide sequence ID" value="NC_053247.1"/>
</dbReference>
<gene>
    <name evidence="1" type="primary">91</name>
    <name evidence="1" type="ORF">SEA_ZITCH_91</name>
</gene>
<dbReference type="EMBL" id="MT498036">
    <property type="protein sequence ID" value="QKY78536.1"/>
    <property type="molecule type" value="Genomic_DNA"/>
</dbReference>
<dbReference type="KEGG" id="vg:63027300"/>
<evidence type="ECO:0000313" key="2">
    <source>
        <dbReference type="Proteomes" id="UP000516468"/>
    </source>
</evidence>
<sequence>MDGHPMLLECDRCGHRHMHPDGTYAPCQHPDCQGHAVGGKCWITVPD</sequence>
<name>A0A7G3VC69_9CAUD</name>
<proteinExistence type="predicted"/>
<reference evidence="1 2" key="1">
    <citation type="submission" date="2020-05" db="EMBL/GenBank/DDBJ databases">
        <authorList>
            <person name="Mick M."/>
            <person name="Mijatovic I."/>
            <person name="Miller A.J."/>
            <person name="Stuckman S.A."/>
            <person name="Volas E.M."/>
            <person name="Daniels C.J."/>
            <person name="Breitenberger C.A."/>
            <person name="Ball S.L."/>
            <person name="Garlena R.A."/>
            <person name="Russell D.A."/>
            <person name="Pope W.H."/>
            <person name="Jacobs-Sera D."/>
            <person name="Hatfull G.F."/>
        </authorList>
    </citation>
    <scope>NUCLEOTIDE SEQUENCE [LARGE SCALE GENOMIC DNA]</scope>
</reference>
<dbReference type="Proteomes" id="UP000516468">
    <property type="component" value="Segment"/>
</dbReference>
<accession>A0A7G3VC69</accession>
<evidence type="ECO:0000313" key="1">
    <source>
        <dbReference type="EMBL" id="QKY78536.1"/>
    </source>
</evidence>